<feature type="region of interest" description="Disordered" evidence="1">
    <location>
        <begin position="65"/>
        <end position="84"/>
    </location>
</feature>
<dbReference type="RefSeq" id="WP_387974344.1">
    <property type="nucleotide sequence ID" value="NZ_JBHRWO010000010.1"/>
</dbReference>
<reference evidence="3" key="1">
    <citation type="journal article" date="2019" name="Int. J. Syst. Evol. Microbiol.">
        <title>The Global Catalogue of Microorganisms (GCM) 10K type strain sequencing project: providing services to taxonomists for standard genome sequencing and annotation.</title>
        <authorList>
            <consortium name="The Broad Institute Genomics Platform"/>
            <consortium name="The Broad Institute Genome Sequencing Center for Infectious Disease"/>
            <person name="Wu L."/>
            <person name="Ma J."/>
        </authorList>
    </citation>
    <scope>NUCLEOTIDE SEQUENCE [LARGE SCALE GENOMIC DNA]</scope>
    <source>
        <strain evidence="3">CGMCC 4.7396</strain>
    </source>
</reference>
<keyword evidence="3" id="KW-1185">Reference proteome</keyword>
<comment type="caution">
    <text evidence="2">The sequence shown here is derived from an EMBL/GenBank/DDBJ whole genome shotgun (WGS) entry which is preliminary data.</text>
</comment>
<proteinExistence type="predicted"/>
<feature type="compositionally biased region" description="Polar residues" evidence="1">
    <location>
        <begin position="68"/>
        <end position="84"/>
    </location>
</feature>
<dbReference type="EMBL" id="JBHRWO010000010">
    <property type="protein sequence ID" value="MFC3492901.1"/>
    <property type="molecule type" value="Genomic_DNA"/>
</dbReference>
<evidence type="ECO:0000313" key="3">
    <source>
        <dbReference type="Proteomes" id="UP001595712"/>
    </source>
</evidence>
<evidence type="ECO:0000256" key="1">
    <source>
        <dbReference type="SAM" id="MobiDB-lite"/>
    </source>
</evidence>
<dbReference type="Proteomes" id="UP001595712">
    <property type="component" value="Unassembled WGS sequence"/>
</dbReference>
<evidence type="ECO:0000313" key="2">
    <source>
        <dbReference type="EMBL" id="MFC3492901.1"/>
    </source>
</evidence>
<protein>
    <submittedName>
        <fullName evidence="2">Uncharacterized protein</fullName>
    </submittedName>
</protein>
<sequence>MTEAITHVAAHRQTLLAPLSEVLDGYAELAQARWRAWRRKQRLDDRLPERFYELLDAVIGFADPAVNDKSTTGPGAARQQWQPH</sequence>
<gene>
    <name evidence="2" type="ORF">ACFO8M_10435</name>
</gene>
<accession>A0ABV7PY06</accession>
<organism evidence="2 3">
    <name type="scientific">Glycomyces rhizosphaerae</name>
    <dbReference type="NCBI Taxonomy" id="2054422"/>
    <lineage>
        <taxon>Bacteria</taxon>
        <taxon>Bacillati</taxon>
        <taxon>Actinomycetota</taxon>
        <taxon>Actinomycetes</taxon>
        <taxon>Glycomycetales</taxon>
        <taxon>Glycomycetaceae</taxon>
        <taxon>Glycomyces</taxon>
    </lineage>
</organism>
<name>A0ABV7PY06_9ACTN</name>